<feature type="chain" id="PRO_5012741364" evidence="1">
    <location>
        <begin position="23"/>
        <end position="180"/>
    </location>
</feature>
<proteinExistence type="predicted"/>
<keyword evidence="3" id="KW-1185">Reference proteome</keyword>
<evidence type="ECO:0000313" key="3">
    <source>
        <dbReference type="Proteomes" id="UP000219494"/>
    </source>
</evidence>
<evidence type="ECO:0000256" key="1">
    <source>
        <dbReference type="SAM" id="SignalP"/>
    </source>
</evidence>
<reference evidence="2 3" key="1">
    <citation type="submission" date="2017-07" db="EMBL/GenBank/DDBJ databases">
        <authorList>
            <person name="Sun Z.S."/>
            <person name="Albrecht U."/>
            <person name="Echele G."/>
            <person name="Lee C.C."/>
        </authorList>
    </citation>
    <scope>NUCLEOTIDE SEQUENCE [LARGE SCALE GENOMIC DNA]</scope>
    <source>
        <strain evidence="2 3">CGMCC 1.12672</strain>
    </source>
</reference>
<evidence type="ECO:0000313" key="2">
    <source>
        <dbReference type="EMBL" id="SOB86853.1"/>
    </source>
</evidence>
<feature type="signal peptide" evidence="1">
    <location>
        <begin position="1"/>
        <end position="22"/>
    </location>
</feature>
<dbReference type="EMBL" id="OBMI01000002">
    <property type="protein sequence ID" value="SOB86853.1"/>
    <property type="molecule type" value="Genomic_DNA"/>
</dbReference>
<name>A0A285QY56_9SPHN</name>
<dbReference type="AlphaFoldDB" id="A0A285QY56"/>
<accession>A0A285QY56</accession>
<protein>
    <submittedName>
        <fullName evidence="2">Uncharacterized protein</fullName>
    </submittedName>
</protein>
<gene>
    <name evidence="2" type="ORF">SAMN06297144_1964</name>
</gene>
<organism evidence="2 3">
    <name type="scientific">Sphingomonas guangdongensis</name>
    <dbReference type="NCBI Taxonomy" id="1141890"/>
    <lineage>
        <taxon>Bacteria</taxon>
        <taxon>Pseudomonadati</taxon>
        <taxon>Pseudomonadota</taxon>
        <taxon>Alphaproteobacteria</taxon>
        <taxon>Sphingomonadales</taxon>
        <taxon>Sphingomonadaceae</taxon>
        <taxon>Sphingomonas</taxon>
    </lineage>
</organism>
<keyword evidence="1" id="KW-0732">Signal</keyword>
<sequence>MLSKLSNVFTMTIVLAAPPAIAAPQQDAPATALIDSLAACLEIGDDARRLACTDAAARKLVDASRRREVVVVDKAEVTRTKRSLFGFSLPRIGLFGSNTPAGADKEEIDELEAPITRVVGLGSGRYGITIEGGARWNTTEPWVRGVTPTAGASLKIKRAALGSYFVKIGSGRAVRAMRIG</sequence>
<dbReference type="Proteomes" id="UP000219494">
    <property type="component" value="Unassembled WGS sequence"/>
</dbReference>